<dbReference type="PANTHER" id="PTHR43179">
    <property type="entry name" value="RHAMNOSYLTRANSFERASE WBBL"/>
    <property type="match status" value="1"/>
</dbReference>
<evidence type="ECO:0000313" key="3">
    <source>
        <dbReference type="Proteomes" id="UP000236286"/>
    </source>
</evidence>
<accession>A0A2J7TE36</accession>
<dbReference type="SUPFAM" id="SSF53448">
    <property type="entry name" value="Nucleotide-diphospho-sugar transferases"/>
    <property type="match status" value="2"/>
</dbReference>
<evidence type="ECO:0000259" key="1">
    <source>
        <dbReference type="Pfam" id="PF00535"/>
    </source>
</evidence>
<proteinExistence type="predicted"/>
<dbReference type="Pfam" id="PF00535">
    <property type="entry name" value="Glycos_transf_2"/>
    <property type="match status" value="1"/>
</dbReference>
<dbReference type="AlphaFoldDB" id="A0A2J7TE36"/>
<dbReference type="OrthoDB" id="9783791at2"/>
<feature type="domain" description="Glycosyltransferase 2-like" evidence="1">
    <location>
        <begin position="573"/>
        <end position="693"/>
    </location>
</feature>
<dbReference type="InterPro" id="IPR001173">
    <property type="entry name" value="Glyco_trans_2-like"/>
</dbReference>
<gene>
    <name evidence="2" type="ORF">CR492_15375</name>
</gene>
<organism evidence="2 3">
    <name type="scientific">Methylocella silvestris</name>
    <dbReference type="NCBI Taxonomy" id="199596"/>
    <lineage>
        <taxon>Bacteria</taxon>
        <taxon>Pseudomonadati</taxon>
        <taxon>Pseudomonadota</taxon>
        <taxon>Alphaproteobacteria</taxon>
        <taxon>Hyphomicrobiales</taxon>
        <taxon>Beijerinckiaceae</taxon>
        <taxon>Methylocella</taxon>
    </lineage>
</organism>
<reference evidence="2 3" key="1">
    <citation type="submission" date="2017-10" db="EMBL/GenBank/DDBJ databases">
        <title>Genome announcement of Methylocella silvestris TVC from permafrost.</title>
        <authorList>
            <person name="Wang J."/>
            <person name="Geng K."/>
            <person name="Ul-Haque F."/>
            <person name="Crombie A.T."/>
            <person name="Street L.E."/>
            <person name="Wookey P.A."/>
            <person name="Murrell J.C."/>
            <person name="Pratscher J."/>
        </authorList>
    </citation>
    <scope>NUCLEOTIDE SEQUENCE [LARGE SCALE GENOMIC DNA]</scope>
    <source>
        <strain evidence="2 3">TVC</strain>
    </source>
</reference>
<name>A0A2J7TE36_METSI</name>
<evidence type="ECO:0000313" key="2">
    <source>
        <dbReference type="EMBL" id="PNG25030.1"/>
    </source>
</evidence>
<dbReference type="Proteomes" id="UP000236286">
    <property type="component" value="Unassembled WGS sequence"/>
</dbReference>
<dbReference type="InterPro" id="IPR029044">
    <property type="entry name" value="Nucleotide-diphossugar_trans"/>
</dbReference>
<dbReference type="PANTHER" id="PTHR43179:SF7">
    <property type="entry name" value="RHAMNOSYLTRANSFERASE WBBL"/>
    <property type="match status" value="1"/>
</dbReference>
<protein>
    <recommendedName>
        <fullName evidence="1">Glycosyltransferase 2-like domain-containing protein</fullName>
    </recommendedName>
</protein>
<sequence>MRDPNWLKNRNHPMLFGKSRSSGEHARSIIEKSGIFDEGWYLETYPDVRAEGVDPLDHYIRFGSDENRNPNLLFDALFYKQQAASGGTNPLVHYITTGERAGLSPSIFFPLPWYLAKYPDIKQAGVSALSHFMLYGAKEHRNPNPLFDTAWFIREFNLSPDLAPSAFHYFMANWRTEKLRPNPLFDPLWYLSRYPDVAQAGVDPFLHYLTSGGREGRSPHPLFEADFYLASYPDVYQAGINPLAHYLDHGRFEVRNVNRYFDATWYLTSYPDVQQANLDPVRHYIEHGAKEGRNPSPLFDSSWYLEAYPDVAATGVNPLHHFLECGNREGREPLDPNLTFAKYNLAKTQRNVVETTEIESHIAVMTWRPRFAIVSLNEIDVFSTPSLKNQPYPCWELVEADSRRLADIEADYLIFVDVAASCDRRMLYVYASYIIAYPDVDILYCDADCVNTQGMNERPFFKPDWSPDYLEVFNYIGAGACYSRSLVHKHWPESQSYYDFVLRAVEGEKKIHHLRDILVHLRSPTEFYTEQSEVEQALAARLQRTGRNGAAARIGGTDYYRINLRRATAPLVSVVIPTAGKTIDIEGQKIDLIVNCIEQISANSAYKNLEFVIVDNGDLTFQQRRRLAAFGVKQRVTYREPVFNVSKKLNLGARYASGDFLLLMNDDIEPLTTDWIETLLNEFDKPWVGVVGAKLLFPAELIQHAGVILHDGNPDHVRKFYPHDDEGYFGSTCANRNYVAVTGACMMTRTALYREVGGYNEHLAVSYNDVDYCFKVREAGYTAVYAAAAELTHFESQSRAPKLDLSEADYFHKRWRHMLARDPFYNGQMLSSAPPNYKIVHRTRSF</sequence>
<dbReference type="Gene3D" id="3.90.550.10">
    <property type="entry name" value="Spore Coat Polysaccharide Biosynthesis Protein SpsA, Chain A"/>
    <property type="match status" value="2"/>
</dbReference>
<comment type="caution">
    <text evidence="2">The sequence shown here is derived from an EMBL/GenBank/DDBJ whole genome shotgun (WGS) entry which is preliminary data.</text>
</comment>
<dbReference type="EMBL" id="PDZR01000020">
    <property type="protein sequence ID" value="PNG25030.1"/>
    <property type="molecule type" value="Genomic_DNA"/>
</dbReference>